<dbReference type="eggNOG" id="ENOG502Z9DA">
    <property type="taxonomic scope" value="Bacteria"/>
</dbReference>
<reference evidence="2 3" key="1">
    <citation type="journal article" date="2012" name="Environ. Microbiol.">
        <title>The genome sequence of Desulfatibacillum alkenivorans AK-01: a blueprint for anaerobic alkane oxidation.</title>
        <authorList>
            <person name="Callaghan A.V."/>
            <person name="Morris B.E."/>
            <person name="Pereira I.A."/>
            <person name="McInerney M.J."/>
            <person name="Austin R.N."/>
            <person name="Groves J.T."/>
            <person name="Kukor J.J."/>
            <person name="Suflita J.M."/>
            <person name="Young L.Y."/>
            <person name="Zylstra G.J."/>
            <person name="Wawrik B."/>
        </authorList>
    </citation>
    <scope>NUCLEOTIDE SEQUENCE [LARGE SCALE GENOMIC DNA]</scope>
    <source>
        <strain evidence="2 3">AK-01</strain>
    </source>
</reference>
<evidence type="ECO:0000313" key="3">
    <source>
        <dbReference type="Proteomes" id="UP000000739"/>
    </source>
</evidence>
<sequence>MSDSFKDIAIVACGTLSPELKRLQEEGFLDTEYLYFTKPGLHQNVQELEKQLRNQVAKAKEKTDKVIVVYGGKFCYVNADEPTKTMQNIIESLGDGVRRIQATHCMDMIAGEEERAQIADELAGGELVWWMTPGWVKFRHQVFDGWDQALANENFPRHSGGAIVLDGIGFMDEYMTEKPEEFLEYCDWMGIPMQSNPGNLDRLKSLLLEQKQLLDHE</sequence>
<dbReference type="EMBL" id="CP001322">
    <property type="protein sequence ID" value="ACL03518.1"/>
    <property type="molecule type" value="Genomic_DNA"/>
</dbReference>
<name>B8FFW3_DESAL</name>
<feature type="domain" description="DUF1638" evidence="1">
    <location>
        <begin position="37"/>
        <end position="207"/>
    </location>
</feature>
<protein>
    <recommendedName>
        <fullName evidence="1">DUF1638 domain-containing protein</fullName>
    </recommendedName>
</protein>
<evidence type="ECO:0000313" key="2">
    <source>
        <dbReference type="EMBL" id="ACL03518.1"/>
    </source>
</evidence>
<dbReference type="Pfam" id="PF07796">
    <property type="entry name" value="DUF1638"/>
    <property type="match status" value="1"/>
</dbReference>
<dbReference type="InterPro" id="IPR012437">
    <property type="entry name" value="DUF1638"/>
</dbReference>
<dbReference type="KEGG" id="dal:Dalk_1821"/>
<dbReference type="HOGENOM" id="CLU_099367_0_0_7"/>
<evidence type="ECO:0000259" key="1">
    <source>
        <dbReference type="Pfam" id="PF07796"/>
    </source>
</evidence>
<dbReference type="AlphaFoldDB" id="B8FFW3"/>
<organism evidence="2 3">
    <name type="scientific">Desulfatibacillum aliphaticivorans</name>
    <dbReference type="NCBI Taxonomy" id="218208"/>
    <lineage>
        <taxon>Bacteria</taxon>
        <taxon>Pseudomonadati</taxon>
        <taxon>Thermodesulfobacteriota</taxon>
        <taxon>Desulfobacteria</taxon>
        <taxon>Desulfobacterales</taxon>
        <taxon>Desulfatibacillaceae</taxon>
        <taxon>Desulfatibacillum</taxon>
    </lineage>
</organism>
<dbReference type="Proteomes" id="UP000000739">
    <property type="component" value="Chromosome"/>
</dbReference>
<gene>
    <name evidence="2" type="ordered locus">Dalk_1821</name>
</gene>
<proteinExistence type="predicted"/>
<accession>B8FFW3</accession>
<dbReference type="RefSeq" id="WP_012610952.1">
    <property type="nucleotide sequence ID" value="NC_011768.1"/>
</dbReference>
<keyword evidence="3" id="KW-1185">Reference proteome</keyword>